<keyword evidence="1" id="KW-0812">Transmembrane</keyword>
<reference evidence="3" key="1">
    <citation type="submission" date="2015-06" db="EMBL/GenBank/DDBJ databases">
        <title>Expansion of signal transduction pathways in fungi by whole-genome duplication.</title>
        <authorList>
            <consortium name="DOE Joint Genome Institute"/>
            <person name="Corrochano L.M."/>
            <person name="Kuo A."/>
            <person name="Marcet-Houben M."/>
            <person name="Polaino S."/>
            <person name="Salamov A."/>
            <person name="Villalobos J.M."/>
            <person name="Alvarez M.I."/>
            <person name="Avalos J."/>
            <person name="Benito E.P."/>
            <person name="Benoit I."/>
            <person name="Burger G."/>
            <person name="Camino L.P."/>
            <person name="Canovas D."/>
            <person name="Cerda-Olmedo E."/>
            <person name="Cheng J.-F."/>
            <person name="Dominguez A."/>
            <person name="Elias M."/>
            <person name="Eslava A.P."/>
            <person name="Glaser F."/>
            <person name="Grimwood J."/>
            <person name="Gutierrez G."/>
            <person name="Heitman J."/>
            <person name="Henrissat B."/>
            <person name="Iturriaga E.A."/>
            <person name="Lang B.F."/>
            <person name="Lavin J.L."/>
            <person name="Lee S."/>
            <person name="Li W."/>
            <person name="Lindquist E."/>
            <person name="Lopez-Garcia S."/>
            <person name="Luque E.M."/>
            <person name="Marcos A.T."/>
            <person name="Martin J."/>
            <person name="McCluskey K."/>
            <person name="Medina H.R."/>
            <person name="Miralles-Duran A."/>
            <person name="Miyazaki A."/>
            <person name="Munoz-Torres E."/>
            <person name="Oguiza J.A."/>
            <person name="Ohm R."/>
            <person name="Olmedo M."/>
            <person name="Orejas M."/>
            <person name="Ortiz-Castellanos L."/>
            <person name="Pisabarro A.G."/>
            <person name="Rodriguez-Romero J."/>
            <person name="Ruiz-Herrera J."/>
            <person name="Ruiz-Vazquez R."/>
            <person name="Sanz C."/>
            <person name="Schackwitz W."/>
            <person name="Schmutz J."/>
            <person name="Shahriari M."/>
            <person name="Shelest E."/>
            <person name="Silva-Franco F."/>
            <person name="Soanes D."/>
            <person name="Syed K."/>
            <person name="Tagua V.G."/>
            <person name="Talbot N.J."/>
            <person name="Thon M."/>
            <person name="De vries R.P."/>
            <person name="Wiebenga A."/>
            <person name="Yadav J.S."/>
            <person name="Braun E.L."/>
            <person name="Baker S."/>
            <person name="Garre V."/>
            <person name="Horwitz B."/>
            <person name="Torres-Martinez S."/>
            <person name="Idnurm A."/>
            <person name="Herrera-Estrella A."/>
            <person name="Gabaldon T."/>
            <person name="Grigoriev I.V."/>
        </authorList>
    </citation>
    <scope>NUCLEOTIDE SEQUENCE [LARGE SCALE GENOMIC DNA]</scope>
    <source>
        <strain evidence="3">NRRL 1555(-)</strain>
    </source>
</reference>
<dbReference type="InParanoid" id="A0A163D436"/>
<keyword evidence="1" id="KW-1133">Transmembrane helix</keyword>
<accession>A0A163D436</accession>
<dbReference type="VEuPathDB" id="FungiDB:PHYBLDRAFT_172991"/>
<keyword evidence="3" id="KW-1185">Reference proteome</keyword>
<dbReference type="PANTHER" id="PTHR46579:SF2">
    <property type="entry name" value="C2H2-TYPE DOMAIN-CONTAINING PROTEIN"/>
    <property type="match status" value="1"/>
</dbReference>
<name>A0A163D436_PHYB8</name>
<gene>
    <name evidence="2" type="ORF">PHYBLDRAFT_172991</name>
</gene>
<dbReference type="AlphaFoldDB" id="A0A163D436"/>
<keyword evidence="1" id="KW-0472">Membrane</keyword>
<dbReference type="PANTHER" id="PTHR46579">
    <property type="entry name" value="F5/8 TYPE C DOMAIN-CONTAINING PROTEIN-RELATED"/>
    <property type="match status" value="1"/>
</dbReference>
<evidence type="ECO:0000256" key="1">
    <source>
        <dbReference type="SAM" id="Phobius"/>
    </source>
</evidence>
<feature type="transmembrane region" description="Helical" evidence="1">
    <location>
        <begin position="145"/>
        <end position="170"/>
    </location>
</feature>
<dbReference type="RefSeq" id="XP_018286610.1">
    <property type="nucleotide sequence ID" value="XM_018436922.1"/>
</dbReference>
<dbReference type="GeneID" id="28997828"/>
<evidence type="ECO:0000313" key="2">
    <source>
        <dbReference type="EMBL" id="OAD68570.1"/>
    </source>
</evidence>
<dbReference type="OrthoDB" id="2267841at2759"/>
<dbReference type="EMBL" id="KV440994">
    <property type="protein sequence ID" value="OAD68570.1"/>
    <property type="molecule type" value="Genomic_DNA"/>
</dbReference>
<protein>
    <submittedName>
        <fullName evidence="2">Uncharacterized protein</fullName>
    </submittedName>
</protein>
<organism evidence="2 3">
    <name type="scientific">Phycomyces blakesleeanus (strain ATCC 8743b / DSM 1359 / FGSC 10004 / NBRC 33097 / NRRL 1555)</name>
    <dbReference type="NCBI Taxonomy" id="763407"/>
    <lineage>
        <taxon>Eukaryota</taxon>
        <taxon>Fungi</taxon>
        <taxon>Fungi incertae sedis</taxon>
        <taxon>Mucoromycota</taxon>
        <taxon>Mucoromycotina</taxon>
        <taxon>Mucoromycetes</taxon>
        <taxon>Mucorales</taxon>
        <taxon>Phycomycetaceae</taxon>
        <taxon>Phycomyces</taxon>
    </lineage>
</organism>
<evidence type="ECO:0000313" key="3">
    <source>
        <dbReference type="Proteomes" id="UP000077315"/>
    </source>
</evidence>
<dbReference type="Proteomes" id="UP000077315">
    <property type="component" value="Unassembled WGS sequence"/>
</dbReference>
<feature type="transmembrane region" description="Helical" evidence="1">
    <location>
        <begin position="76"/>
        <end position="92"/>
    </location>
</feature>
<sequence>MAPNCNADNKYKCYCSVCRVRYGGYNTVSAQTLKRHEKAEKIVELMQNNIQNEIIEETFEVESNEDTMDYIFDKENYFFLFSCYFGLILIFWQNRMTMKKDLPLSESNAVFGIEGNEYTGRNDFDNEEYETDGEMSDDEGFFHHFIVVAIILFVSLYVVDEGAVILILIVNKVLELFNDSFRLPLSVSGLKQLAGFGDLTKRITKYTACGKCHTIYDNDKSVPLCCISPKFGGSSLCSTTLFKARSESRIPKKAYIYYSVISSLKIFFCRPNFENNIDSWNCGPKYFDVVCCTIVNPMHNLFLGTAKRMMERWVADGIIDNKKLVAMQKAVEKIVLPPDYISLGTKIAKGFPYMKADKWKSWCLACRILVMPSICESDIATAHKYLEDFCKKCETLYSLDLLSPNIHLHLHLQDTTRDFGPVYGYWLFSFE</sequence>
<proteinExistence type="predicted"/>